<accession>A0A6I4P688</accession>
<evidence type="ECO:0000259" key="3">
    <source>
        <dbReference type="PROSITE" id="PS51186"/>
    </source>
</evidence>
<dbReference type="InterPro" id="IPR000182">
    <property type="entry name" value="GNAT_dom"/>
</dbReference>
<keyword evidence="1 4" id="KW-0808">Transferase</keyword>
<keyword evidence="5" id="KW-1185">Reference proteome</keyword>
<proteinExistence type="predicted"/>
<reference evidence="4 5" key="1">
    <citation type="submission" date="2019-12" db="EMBL/GenBank/DDBJ databases">
        <authorList>
            <person name="Kim Y.S."/>
        </authorList>
    </citation>
    <scope>NUCLEOTIDE SEQUENCE [LARGE SCALE GENOMIC DNA]</scope>
    <source>
        <strain evidence="4 5">MMS17-SY077</strain>
    </source>
</reference>
<evidence type="ECO:0000313" key="5">
    <source>
        <dbReference type="Proteomes" id="UP000438182"/>
    </source>
</evidence>
<protein>
    <submittedName>
        <fullName evidence="4">GNAT family N-acetyltransferase</fullName>
    </submittedName>
</protein>
<dbReference type="InterPro" id="IPR050832">
    <property type="entry name" value="Bact_Acetyltransf"/>
</dbReference>
<dbReference type="InterPro" id="IPR016181">
    <property type="entry name" value="Acyl_CoA_acyltransferase"/>
</dbReference>
<evidence type="ECO:0000256" key="2">
    <source>
        <dbReference type="ARBA" id="ARBA00023315"/>
    </source>
</evidence>
<dbReference type="EMBL" id="WSTA01000098">
    <property type="protein sequence ID" value="MWC00070.1"/>
    <property type="molecule type" value="Genomic_DNA"/>
</dbReference>
<dbReference type="AlphaFoldDB" id="A0A6I4P688"/>
<feature type="domain" description="N-acetyltransferase" evidence="3">
    <location>
        <begin position="47"/>
        <end position="201"/>
    </location>
</feature>
<organism evidence="4 5">
    <name type="scientific">Agromyces seonyuensis</name>
    <dbReference type="NCBI Taxonomy" id="2662446"/>
    <lineage>
        <taxon>Bacteria</taxon>
        <taxon>Bacillati</taxon>
        <taxon>Actinomycetota</taxon>
        <taxon>Actinomycetes</taxon>
        <taxon>Micrococcales</taxon>
        <taxon>Microbacteriaceae</taxon>
        <taxon>Agromyces</taxon>
    </lineage>
</organism>
<dbReference type="GO" id="GO:0016747">
    <property type="term" value="F:acyltransferase activity, transferring groups other than amino-acyl groups"/>
    <property type="evidence" value="ECO:0007669"/>
    <property type="project" value="InterPro"/>
</dbReference>
<keyword evidence="2" id="KW-0012">Acyltransferase</keyword>
<comment type="caution">
    <text evidence="4">The sequence shown here is derived from an EMBL/GenBank/DDBJ whole genome shotgun (WGS) entry which is preliminary data.</text>
</comment>
<dbReference type="SUPFAM" id="SSF55729">
    <property type="entry name" value="Acyl-CoA N-acyltransferases (Nat)"/>
    <property type="match status" value="1"/>
</dbReference>
<dbReference type="PROSITE" id="PS51186">
    <property type="entry name" value="GNAT"/>
    <property type="match status" value="1"/>
</dbReference>
<name>A0A6I4P688_9MICO</name>
<dbReference type="PANTHER" id="PTHR43877">
    <property type="entry name" value="AMINOALKYLPHOSPHONATE N-ACETYLTRANSFERASE-RELATED-RELATED"/>
    <property type="match status" value="1"/>
</dbReference>
<dbReference type="PANTHER" id="PTHR43877:SF2">
    <property type="entry name" value="AMINOALKYLPHOSPHONATE N-ACETYLTRANSFERASE-RELATED"/>
    <property type="match status" value="1"/>
</dbReference>
<dbReference type="Proteomes" id="UP000438182">
    <property type="component" value="Unassembled WGS sequence"/>
</dbReference>
<evidence type="ECO:0000256" key="1">
    <source>
        <dbReference type="ARBA" id="ARBA00022679"/>
    </source>
</evidence>
<dbReference type="Pfam" id="PF00583">
    <property type="entry name" value="Acetyltransf_1"/>
    <property type="match status" value="1"/>
</dbReference>
<gene>
    <name evidence="4" type="ORF">GB864_16105</name>
</gene>
<dbReference type="CDD" id="cd04301">
    <property type="entry name" value="NAT_SF"/>
    <property type="match status" value="1"/>
</dbReference>
<evidence type="ECO:0000313" key="4">
    <source>
        <dbReference type="EMBL" id="MWC00070.1"/>
    </source>
</evidence>
<dbReference type="Gene3D" id="3.40.630.30">
    <property type="match status" value="1"/>
</dbReference>
<sequence length="201" mass="21635">MPPSCRWLPWKPCGRRRERLWSRWRQTGTVLAPLALPAPLSASLPDAVLRHATPSDLDAIIVLLTDDDVSVERGHGPETVDRAAYLRGLEAVLGDPSNTIVLAVLGDGRVVGTMQLTLIPGMTRGGASRLLVEAVRVSSALRSGGIGSAMLRWTMDVAAPALGVALVQLTSDARRSDAHRFYERLGFAGSHRGFKWAVPAN</sequence>